<proteinExistence type="inferred from homology"/>
<dbReference type="AlphaFoldDB" id="A0AAW1WVK2"/>
<keyword evidence="3" id="KW-0539">Nucleus</keyword>
<evidence type="ECO:0000256" key="4">
    <source>
        <dbReference type="SAM" id="MobiDB-lite"/>
    </source>
</evidence>
<dbReference type="EMBL" id="JBEDUW010000005">
    <property type="protein sequence ID" value="KAK9928015.1"/>
    <property type="molecule type" value="Genomic_DNA"/>
</dbReference>
<evidence type="ECO:0000259" key="5">
    <source>
        <dbReference type="Pfam" id="PF08167"/>
    </source>
</evidence>
<evidence type="ECO:0000313" key="7">
    <source>
        <dbReference type="Proteomes" id="UP001457282"/>
    </source>
</evidence>
<keyword evidence="7" id="KW-1185">Reference proteome</keyword>
<gene>
    <name evidence="6" type="ORF">M0R45_025172</name>
</gene>
<comment type="similarity">
    <text evidence="2">Belongs to the RIX1/PELP1 family.</text>
</comment>
<dbReference type="SUPFAM" id="SSF48371">
    <property type="entry name" value="ARM repeat"/>
    <property type="match status" value="1"/>
</dbReference>
<organism evidence="6 7">
    <name type="scientific">Rubus argutus</name>
    <name type="common">Southern blackberry</name>
    <dbReference type="NCBI Taxonomy" id="59490"/>
    <lineage>
        <taxon>Eukaryota</taxon>
        <taxon>Viridiplantae</taxon>
        <taxon>Streptophyta</taxon>
        <taxon>Embryophyta</taxon>
        <taxon>Tracheophyta</taxon>
        <taxon>Spermatophyta</taxon>
        <taxon>Magnoliopsida</taxon>
        <taxon>eudicotyledons</taxon>
        <taxon>Gunneridae</taxon>
        <taxon>Pentapetalae</taxon>
        <taxon>rosids</taxon>
        <taxon>fabids</taxon>
        <taxon>Rosales</taxon>
        <taxon>Rosaceae</taxon>
        <taxon>Rosoideae</taxon>
        <taxon>Rosoideae incertae sedis</taxon>
        <taxon>Rubus</taxon>
    </lineage>
</organism>
<feature type="region of interest" description="Disordered" evidence="4">
    <location>
        <begin position="282"/>
        <end position="309"/>
    </location>
</feature>
<dbReference type="PANTHER" id="PTHR34105:SF1">
    <property type="entry name" value="PROLINE-, GLUTAMIC ACID- AND LEUCINE-RICH PROTEIN 1"/>
    <property type="match status" value="1"/>
</dbReference>
<dbReference type="Proteomes" id="UP001457282">
    <property type="component" value="Unassembled WGS sequence"/>
</dbReference>
<feature type="region of interest" description="Disordered" evidence="4">
    <location>
        <begin position="765"/>
        <end position="808"/>
    </location>
</feature>
<reference evidence="6 7" key="1">
    <citation type="journal article" date="2023" name="G3 (Bethesda)">
        <title>A chromosome-length genome assembly and annotation of blackberry (Rubus argutus, cv. 'Hillquist').</title>
        <authorList>
            <person name="Bruna T."/>
            <person name="Aryal R."/>
            <person name="Dudchenko O."/>
            <person name="Sargent D.J."/>
            <person name="Mead D."/>
            <person name="Buti M."/>
            <person name="Cavallini A."/>
            <person name="Hytonen T."/>
            <person name="Andres J."/>
            <person name="Pham M."/>
            <person name="Weisz D."/>
            <person name="Mascagni F."/>
            <person name="Usai G."/>
            <person name="Natali L."/>
            <person name="Bassil N."/>
            <person name="Fernandez G.E."/>
            <person name="Lomsadze A."/>
            <person name="Armour M."/>
            <person name="Olukolu B."/>
            <person name="Poorten T."/>
            <person name="Britton C."/>
            <person name="Davik J."/>
            <person name="Ashrafi H."/>
            <person name="Aiden E.L."/>
            <person name="Borodovsky M."/>
            <person name="Worthington M."/>
        </authorList>
    </citation>
    <scope>NUCLEOTIDE SEQUENCE [LARGE SCALE GENOMIC DNA]</scope>
    <source>
        <strain evidence="6">PI 553951</strain>
    </source>
</reference>
<name>A0AAW1WVK2_RUBAR</name>
<feature type="domain" description="Pre-rRNA-processing protein RIX1 N-terminal" evidence="5">
    <location>
        <begin position="37"/>
        <end position="223"/>
    </location>
</feature>
<feature type="compositionally biased region" description="Polar residues" evidence="4">
    <location>
        <begin position="468"/>
        <end position="484"/>
    </location>
</feature>
<dbReference type="GO" id="GO:0005634">
    <property type="term" value="C:nucleus"/>
    <property type="evidence" value="ECO:0007669"/>
    <property type="project" value="UniProtKB-SubCell"/>
</dbReference>
<dbReference type="Gene3D" id="1.25.10.10">
    <property type="entry name" value="Leucine-rich Repeat Variant"/>
    <property type="match status" value="1"/>
</dbReference>
<protein>
    <recommendedName>
        <fullName evidence="5">Pre-rRNA-processing protein RIX1 N-terminal domain-containing protein</fullName>
    </recommendedName>
</protein>
<evidence type="ECO:0000313" key="6">
    <source>
        <dbReference type="EMBL" id="KAK9928015.1"/>
    </source>
</evidence>
<evidence type="ECO:0000256" key="3">
    <source>
        <dbReference type="ARBA" id="ARBA00023242"/>
    </source>
</evidence>
<accession>A0AAW1WVK2</accession>
<sequence>MSVFDHVKDLHDVALKPRLLETLTKDHVPDDKHPSRSSLELSKVVYMIKTHNLLSESIQDPTAQKLIGHWRSAVDSWVDRLLLLVSNEMPDKCWAGICLLGVTCQECSSDRFLASYSVWYQKLLSPLQSPTTSQFVKVASCASMSDLLTRLGGFPMVKKDGTALAGKLIQSVLKLLDDDHSEVVWEEAVRLLCIFISFFPLSMSRHYDSAEDVIASKILSGKCSFNMLKKLAHCLALLPKSKGDEESWSLMIQKVLLLINRHLTDVLQGFEEETKRHEGIRLLVPPGKDPPPPLGGHTLTGEASEEARKTSPSLLVSSVSALMICCSTMLTSSYPVQVTAPIHSLLALIERVLDVDGSLSHSLRLFMTAMQQEFVCSELPLLHSYGLDLLTAIFKGVRSQLLPHAAHIVHLLSVYLKRCILPELRVKVYSITRILLISSGVGVAVCLAQEVVNSAFVDLNPTVTESSVSAKPSTEALLQTPQPSNRKRKHGTSIASLELHKTSSLDLGTPKNHTSCSIAVQIAALEALEALLTVGGVCKCEGWRSDVDLLLINIATNSLKGGWAALRALLASFLSSSRVRPPYLAQGLDLFRRGKLESGTKLAEFCAHALLVLEVLIHPRALPLADFSNTTSIDERVHHKFPENVYSGSLKHRTPFSTDIQGAVHDAPDSYHDDLYSSWLENSKEMEAPGSDLGKTMQAGEPSKLPADHCNTMLSADDSFSKGSVAGREQELVAATIEDVKIRGNGDESMGEPLPEEVFGTAMENAPSDTNMVSDPEKSKGFAYEMNSDSDMDSIPDIVDVGPDSDSE</sequence>
<dbReference type="InterPro" id="IPR016024">
    <property type="entry name" value="ARM-type_fold"/>
</dbReference>
<dbReference type="InterPro" id="IPR011989">
    <property type="entry name" value="ARM-like"/>
</dbReference>
<dbReference type="GO" id="GO:0006364">
    <property type="term" value="P:rRNA processing"/>
    <property type="evidence" value="ECO:0007669"/>
    <property type="project" value="TreeGrafter"/>
</dbReference>
<evidence type="ECO:0000256" key="1">
    <source>
        <dbReference type="ARBA" id="ARBA00004123"/>
    </source>
</evidence>
<dbReference type="PANTHER" id="PTHR34105">
    <property type="entry name" value="PROLINE-, GLUTAMIC ACID- AND LEUCINE-RICH PROTEIN 1"/>
    <property type="match status" value="1"/>
</dbReference>
<dbReference type="InterPro" id="IPR012583">
    <property type="entry name" value="RIX1_N"/>
</dbReference>
<comment type="subcellular location">
    <subcellularLocation>
        <location evidence="1">Nucleus</location>
    </subcellularLocation>
</comment>
<dbReference type="Pfam" id="PF08167">
    <property type="entry name" value="RIX1"/>
    <property type="match status" value="1"/>
</dbReference>
<feature type="region of interest" description="Disordered" evidence="4">
    <location>
        <begin position="468"/>
        <end position="492"/>
    </location>
</feature>
<evidence type="ECO:0000256" key="2">
    <source>
        <dbReference type="ARBA" id="ARBA00010511"/>
    </source>
</evidence>
<comment type="caution">
    <text evidence="6">The sequence shown here is derived from an EMBL/GenBank/DDBJ whole genome shotgun (WGS) entry which is preliminary data.</text>
</comment>